<dbReference type="InterPro" id="IPR001958">
    <property type="entry name" value="Tet-R_TetA/multi-R_MdtG-like"/>
</dbReference>
<dbReference type="KEGG" id="tap:GZ22_00305"/>
<dbReference type="PANTHER" id="PTHR43124">
    <property type="entry name" value="PURINE EFFLUX PUMP PBUE"/>
    <property type="match status" value="1"/>
</dbReference>
<dbReference type="Proteomes" id="UP000027980">
    <property type="component" value="Chromosome"/>
</dbReference>
<keyword evidence="5 7" id="KW-1133">Transmembrane helix</keyword>
<dbReference type="CDD" id="cd17324">
    <property type="entry name" value="MFS_NepI_like"/>
    <property type="match status" value="1"/>
</dbReference>
<dbReference type="OrthoDB" id="2727100at2"/>
<dbReference type="GeneID" id="34222663"/>
<gene>
    <name evidence="9" type="ORF">GZ22_00305</name>
</gene>
<dbReference type="Pfam" id="PF07690">
    <property type="entry name" value="MFS_1"/>
    <property type="match status" value="1"/>
</dbReference>
<dbReference type="SUPFAM" id="SSF103473">
    <property type="entry name" value="MFS general substrate transporter"/>
    <property type="match status" value="1"/>
</dbReference>
<accession>A0A075LH99</accession>
<evidence type="ECO:0000313" key="9">
    <source>
        <dbReference type="EMBL" id="AIF65247.1"/>
    </source>
</evidence>
<evidence type="ECO:0000256" key="6">
    <source>
        <dbReference type="ARBA" id="ARBA00023136"/>
    </source>
</evidence>
<name>A0A075LH99_9BACI</name>
<feature type="transmembrane region" description="Helical" evidence="7">
    <location>
        <begin position="36"/>
        <end position="58"/>
    </location>
</feature>
<dbReference type="PRINTS" id="PR01035">
    <property type="entry name" value="TCRTETA"/>
</dbReference>
<evidence type="ECO:0000256" key="5">
    <source>
        <dbReference type="ARBA" id="ARBA00022989"/>
    </source>
</evidence>
<reference evidence="9 10" key="1">
    <citation type="submission" date="2014-07" db="EMBL/GenBank/DDBJ databases">
        <title>Complete genome sequence of a moderately halophilic bacterium Terribacillus aidingensis MP602, isolated from Cryptomeria fortunei in Tianmu mountain in China.</title>
        <authorList>
            <person name="Wang Y."/>
            <person name="Lu P."/>
            <person name="Zhang L."/>
        </authorList>
    </citation>
    <scope>NUCLEOTIDE SEQUENCE [LARGE SCALE GENOMIC DNA]</scope>
    <source>
        <strain evidence="9 10">MP602</strain>
    </source>
</reference>
<dbReference type="RefSeq" id="WP_038557608.1">
    <property type="nucleotide sequence ID" value="NZ_CP008876.1"/>
</dbReference>
<dbReference type="InterPro" id="IPR020846">
    <property type="entry name" value="MFS_dom"/>
</dbReference>
<dbReference type="PROSITE" id="PS50850">
    <property type="entry name" value="MFS"/>
    <property type="match status" value="1"/>
</dbReference>
<dbReference type="EMBL" id="CP008876">
    <property type="protein sequence ID" value="AIF65247.1"/>
    <property type="molecule type" value="Genomic_DNA"/>
</dbReference>
<dbReference type="PANTHER" id="PTHR43124:SF10">
    <property type="entry name" value="PURINE EFFLUX PUMP PBUE"/>
    <property type="match status" value="1"/>
</dbReference>
<feature type="transmembrane region" description="Helical" evidence="7">
    <location>
        <begin position="291"/>
        <end position="310"/>
    </location>
</feature>
<feature type="transmembrane region" description="Helical" evidence="7">
    <location>
        <begin position="70"/>
        <end position="87"/>
    </location>
</feature>
<feature type="domain" description="Major facilitator superfamily (MFS) profile" evidence="8">
    <location>
        <begin position="4"/>
        <end position="380"/>
    </location>
</feature>
<evidence type="ECO:0000256" key="3">
    <source>
        <dbReference type="ARBA" id="ARBA00022475"/>
    </source>
</evidence>
<keyword evidence="2" id="KW-0813">Transport</keyword>
<organism evidence="9 10">
    <name type="scientific">Terribacillus saccharophilus</name>
    <dbReference type="NCBI Taxonomy" id="361277"/>
    <lineage>
        <taxon>Bacteria</taxon>
        <taxon>Bacillati</taxon>
        <taxon>Bacillota</taxon>
        <taxon>Bacilli</taxon>
        <taxon>Bacillales</taxon>
        <taxon>Bacillaceae</taxon>
        <taxon>Terribacillus</taxon>
    </lineage>
</organism>
<feature type="transmembrane region" description="Helical" evidence="7">
    <location>
        <begin position="93"/>
        <end position="116"/>
    </location>
</feature>
<protein>
    <submittedName>
        <fullName evidence="9">Major facilitator transporter</fullName>
    </submittedName>
</protein>
<evidence type="ECO:0000256" key="2">
    <source>
        <dbReference type="ARBA" id="ARBA00022448"/>
    </source>
</evidence>
<dbReference type="GO" id="GO:0022857">
    <property type="term" value="F:transmembrane transporter activity"/>
    <property type="evidence" value="ECO:0007669"/>
    <property type="project" value="InterPro"/>
</dbReference>
<evidence type="ECO:0000256" key="1">
    <source>
        <dbReference type="ARBA" id="ARBA00004651"/>
    </source>
</evidence>
<dbReference type="InterPro" id="IPR011701">
    <property type="entry name" value="MFS"/>
</dbReference>
<evidence type="ECO:0000259" key="8">
    <source>
        <dbReference type="PROSITE" id="PS50850"/>
    </source>
</evidence>
<dbReference type="InterPro" id="IPR050189">
    <property type="entry name" value="MFS_Efflux_Transporters"/>
</dbReference>
<comment type="subcellular location">
    <subcellularLocation>
        <location evidence="1">Cell membrane</location>
        <topology evidence="1">Multi-pass membrane protein</topology>
    </subcellularLocation>
</comment>
<keyword evidence="4 7" id="KW-0812">Transmembrane</keyword>
<dbReference type="InterPro" id="IPR036259">
    <property type="entry name" value="MFS_trans_sf"/>
</dbReference>
<feature type="transmembrane region" description="Helical" evidence="7">
    <location>
        <begin position="128"/>
        <end position="150"/>
    </location>
</feature>
<keyword evidence="6 7" id="KW-0472">Membrane</keyword>
<feature type="transmembrane region" description="Helical" evidence="7">
    <location>
        <begin position="202"/>
        <end position="222"/>
    </location>
</feature>
<evidence type="ECO:0000313" key="10">
    <source>
        <dbReference type="Proteomes" id="UP000027980"/>
    </source>
</evidence>
<dbReference type="HOGENOM" id="CLU_001265_61_5_9"/>
<keyword evidence="3" id="KW-1003">Cell membrane</keyword>
<feature type="transmembrane region" description="Helical" evidence="7">
    <location>
        <begin position="156"/>
        <end position="181"/>
    </location>
</feature>
<dbReference type="GO" id="GO:0005886">
    <property type="term" value="C:plasma membrane"/>
    <property type="evidence" value="ECO:0007669"/>
    <property type="project" value="UniProtKB-SubCell"/>
</dbReference>
<dbReference type="Gene3D" id="1.20.1250.20">
    <property type="entry name" value="MFS general substrate transporter like domains"/>
    <property type="match status" value="2"/>
</dbReference>
<evidence type="ECO:0000256" key="4">
    <source>
        <dbReference type="ARBA" id="ARBA00022692"/>
    </source>
</evidence>
<feature type="transmembrane region" description="Helical" evidence="7">
    <location>
        <begin position="234"/>
        <end position="254"/>
    </location>
</feature>
<feature type="transmembrane region" description="Helical" evidence="7">
    <location>
        <begin position="357"/>
        <end position="376"/>
    </location>
</feature>
<proteinExistence type="predicted"/>
<dbReference type="AlphaFoldDB" id="A0A075LH99"/>
<sequence>MNFRVFILAISVISVGLVELIVGGILPTIASDLQVSIGQAGQLITVFALVYAVSGPILYTMTANIERKKLLLLTLGIFVIGNVITYMSPSFLFVMIARVITAMSTALIIVLSLTIAAKIVKQQHRAKAIGLIYMGISSSLVLGVPIGIIVSDAFGWRMLFLFIGLMALLSMILIAFTLDRIEVDQVQSLKSQLKALRNKKMLTAHLTMLFLLAGHYTIYAYFTPFLESELGLNTQWISICYFIFGIAAVGGGAFGGSLADKFGSKVSIILVVASFAIILFLLPFSTVSFPLFLVVMVIWAALSWSLAPPLQNYIIESDAETAGIHQSFNNSALQIGISLGSLVGGLVNGATSSMQTTAHVGSLLVIFSFAFAVWSFRSVNKTALRSK</sequence>
<feature type="transmembrane region" description="Helical" evidence="7">
    <location>
        <begin position="7"/>
        <end position="30"/>
    </location>
</feature>
<evidence type="ECO:0000256" key="7">
    <source>
        <dbReference type="SAM" id="Phobius"/>
    </source>
</evidence>